<protein>
    <submittedName>
        <fullName evidence="1">Uncharacterized protein</fullName>
    </submittedName>
</protein>
<reference evidence="1 2" key="1">
    <citation type="journal article" date="2023" name="Plants (Basel)">
        <title>Bridging the Gap: Combining Genomics and Transcriptomics Approaches to Understand Stylosanthes scabra, an Orphan Legume from the Brazilian Caatinga.</title>
        <authorList>
            <person name="Ferreira-Neto J.R.C."/>
            <person name="da Silva M.D."/>
            <person name="Binneck E."/>
            <person name="de Melo N.F."/>
            <person name="da Silva R.H."/>
            <person name="de Melo A.L.T.M."/>
            <person name="Pandolfi V."/>
            <person name="Bustamante F.O."/>
            <person name="Brasileiro-Vidal A.C."/>
            <person name="Benko-Iseppon A.M."/>
        </authorList>
    </citation>
    <scope>NUCLEOTIDE SEQUENCE [LARGE SCALE GENOMIC DNA]</scope>
    <source>
        <tissue evidence="1">Leaves</tissue>
    </source>
</reference>
<name>A0ABU6XF38_9FABA</name>
<evidence type="ECO:0000313" key="1">
    <source>
        <dbReference type="EMBL" id="MED6196681.1"/>
    </source>
</evidence>
<organism evidence="1 2">
    <name type="scientific">Stylosanthes scabra</name>
    <dbReference type="NCBI Taxonomy" id="79078"/>
    <lineage>
        <taxon>Eukaryota</taxon>
        <taxon>Viridiplantae</taxon>
        <taxon>Streptophyta</taxon>
        <taxon>Embryophyta</taxon>
        <taxon>Tracheophyta</taxon>
        <taxon>Spermatophyta</taxon>
        <taxon>Magnoliopsida</taxon>
        <taxon>eudicotyledons</taxon>
        <taxon>Gunneridae</taxon>
        <taxon>Pentapetalae</taxon>
        <taxon>rosids</taxon>
        <taxon>fabids</taxon>
        <taxon>Fabales</taxon>
        <taxon>Fabaceae</taxon>
        <taxon>Papilionoideae</taxon>
        <taxon>50 kb inversion clade</taxon>
        <taxon>dalbergioids sensu lato</taxon>
        <taxon>Dalbergieae</taxon>
        <taxon>Pterocarpus clade</taxon>
        <taxon>Stylosanthes</taxon>
    </lineage>
</organism>
<dbReference type="Proteomes" id="UP001341840">
    <property type="component" value="Unassembled WGS sequence"/>
</dbReference>
<proteinExistence type="predicted"/>
<accession>A0ABU6XF38</accession>
<evidence type="ECO:0000313" key="2">
    <source>
        <dbReference type="Proteomes" id="UP001341840"/>
    </source>
</evidence>
<comment type="caution">
    <text evidence="1">The sequence shown here is derived from an EMBL/GenBank/DDBJ whole genome shotgun (WGS) entry which is preliminary data.</text>
</comment>
<gene>
    <name evidence="1" type="ORF">PIB30_049612</name>
</gene>
<keyword evidence="2" id="KW-1185">Reference proteome</keyword>
<dbReference type="EMBL" id="JASCZI010211783">
    <property type="protein sequence ID" value="MED6196681.1"/>
    <property type="molecule type" value="Genomic_DNA"/>
</dbReference>
<sequence>MRTHRSSECVRICAETPFWACLPRIGCVRMASLMRTHLVQQWPSRFCCDPFALSGHFRSELRLLYPETLKHTHQGIVQNGKQETDLRVLLDPPFLEGTISTHKWYYLIWCTCRIVTKEFVAASFLAPLPGKGLD</sequence>